<dbReference type="Gene3D" id="3.40.50.11240">
    <property type="entry name" value="Ethanolamine ammonia-lyase light chain (EutC)"/>
    <property type="match status" value="1"/>
</dbReference>
<dbReference type="GO" id="GO:0031471">
    <property type="term" value="C:ethanolamine degradation polyhedral organelle"/>
    <property type="evidence" value="ECO:0007669"/>
    <property type="project" value="UniProtKB-UniRule"/>
</dbReference>
<dbReference type="STRING" id="662367.SAMN05216167_102400"/>
<evidence type="ECO:0000256" key="5">
    <source>
        <dbReference type="HAMAP-Rule" id="MF_00601"/>
    </source>
</evidence>
<dbReference type="InterPro" id="IPR042251">
    <property type="entry name" value="EutC_C"/>
</dbReference>
<evidence type="ECO:0000256" key="4">
    <source>
        <dbReference type="ARBA" id="ARBA00024446"/>
    </source>
</evidence>
<evidence type="ECO:0000256" key="1">
    <source>
        <dbReference type="ARBA" id="ARBA00022628"/>
    </source>
</evidence>
<comment type="similarity">
    <text evidence="5">Belongs to the EutC family.</text>
</comment>
<evidence type="ECO:0000313" key="7">
    <source>
        <dbReference type="Proteomes" id="UP000198598"/>
    </source>
</evidence>
<dbReference type="PANTHER" id="PTHR39330">
    <property type="entry name" value="ETHANOLAMINE AMMONIA-LYASE LIGHT CHAIN"/>
    <property type="match status" value="1"/>
</dbReference>
<keyword evidence="2 5" id="KW-0456">Lyase</keyword>
<dbReference type="UniPathway" id="UPA00560"/>
<comment type="cofactor">
    <cofactor evidence="5">
        <name>adenosylcob(III)alamin</name>
        <dbReference type="ChEBI" id="CHEBI:18408"/>
    </cofactor>
    <text evidence="5">Binds between the large and small subunits.</text>
</comment>
<name>A0A1I1M0V3_9BACT</name>
<feature type="binding site" evidence="5">
    <location>
        <position position="210"/>
    </location>
    <ligand>
        <name>adenosylcob(III)alamin</name>
        <dbReference type="ChEBI" id="CHEBI:18408"/>
    </ligand>
</feature>
<reference evidence="6 7" key="1">
    <citation type="submission" date="2016-10" db="EMBL/GenBank/DDBJ databases">
        <authorList>
            <person name="de Groot N.N."/>
        </authorList>
    </citation>
    <scope>NUCLEOTIDE SEQUENCE [LARGE SCALE GENOMIC DNA]</scope>
    <source>
        <strain evidence="6 7">DSM 26130</strain>
    </source>
</reference>
<sequence>MNDLKKIETKPDEWEALKAFTNARIALGRTGVSVPLKESLQFKLAHAHAKDAVYSHLQVDELLTSLSSTSLPIHYVKSQASNRDIYLQRPDLGRLLDESSTNQIQQLGSPPADISIIVADGLSATAINKNAAEVVDLLVRKGRQAGYSFAPIMLVEQGRVAITDAIGGLLRPRLAVMLIGERPGLSSFDSIGAYITYAPQPGLTDERRNCISNIREQGLPPVMAVDKLMYLIDSAFRLQLTGVALKDNDEGGFLATSTPDSGP</sequence>
<dbReference type="NCBIfam" id="NF003971">
    <property type="entry name" value="PRK05465.1"/>
    <property type="match status" value="1"/>
</dbReference>
<comment type="catalytic activity">
    <reaction evidence="5">
        <text>ethanolamine = acetaldehyde + NH4(+)</text>
        <dbReference type="Rhea" id="RHEA:15313"/>
        <dbReference type="ChEBI" id="CHEBI:15343"/>
        <dbReference type="ChEBI" id="CHEBI:28938"/>
        <dbReference type="ChEBI" id="CHEBI:57603"/>
        <dbReference type="EC" id="4.3.1.7"/>
    </reaction>
</comment>
<organism evidence="6 7">
    <name type="scientific">Spirosoma endophyticum</name>
    <dbReference type="NCBI Taxonomy" id="662367"/>
    <lineage>
        <taxon>Bacteria</taxon>
        <taxon>Pseudomonadati</taxon>
        <taxon>Bacteroidota</taxon>
        <taxon>Cytophagia</taxon>
        <taxon>Cytophagales</taxon>
        <taxon>Cytophagaceae</taxon>
        <taxon>Spirosoma</taxon>
    </lineage>
</organism>
<dbReference type="InterPro" id="IPR009246">
    <property type="entry name" value="EutC"/>
</dbReference>
<comment type="function">
    <text evidence="5">Catalyzes the deamination of various vicinal amino-alcohols to oxo compounds. Allows this organism to utilize ethanolamine as the sole source of nitrogen and carbon in the presence of external vitamin B12.</text>
</comment>
<proteinExistence type="inferred from homology"/>
<keyword evidence="4 5" id="KW-1283">Bacterial microcompartment</keyword>
<keyword evidence="3 5" id="KW-0170">Cobalt</keyword>
<dbReference type="EC" id="4.3.1.7" evidence="5"/>
<evidence type="ECO:0000256" key="2">
    <source>
        <dbReference type="ARBA" id="ARBA00023239"/>
    </source>
</evidence>
<comment type="subunit">
    <text evidence="5">The basic unit is a heterodimer which dimerizes to form tetramers. The heterotetramers trimerize; 6 large subunits form a core ring with 6 small subunits projecting outwards.</text>
</comment>
<dbReference type="PIRSF" id="PIRSF018982">
    <property type="entry name" value="EutC"/>
    <property type="match status" value="1"/>
</dbReference>
<evidence type="ECO:0000313" key="6">
    <source>
        <dbReference type="EMBL" id="SFC78382.1"/>
    </source>
</evidence>
<dbReference type="GO" id="GO:0008851">
    <property type="term" value="F:ethanolamine ammonia-lyase activity"/>
    <property type="evidence" value="ECO:0007669"/>
    <property type="project" value="UniProtKB-UniRule"/>
</dbReference>
<protein>
    <recommendedName>
        <fullName evidence="5">Ethanolamine ammonia-lyase small subunit</fullName>
        <shortName evidence="5">EAL small subunit</shortName>
        <ecNumber evidence="5">4.3.1.7</ecNumber>
    </recommendedName>
</protein>
<dbReference type="Proteomes" id="UP000198598">
    <property type="component" value="Unassembled WGS sequence"/>
</dbReference>
<dbReference type="GO" id="GO:0009350">
    <property type="term" value="C:ethanolamine ammonia-lyase complex"/>
    <property type="evidence" value="ECO:0007669"/>
    <property type="project" value="UniProtKB-UniRule"/>
</dbReference>
<evidence type="ECO:0000256" key="3">
    <source>
        <dbReference type="ARBA" id="ARBA00023285"/>
    </source>
</evidence>
<feature type="binding site" evidence="5">
    <location>
        <position position="181"/>
    </location>
    <ligand>
        <name>adenosylcob(III)alamin</name>
        <dbReference type="ChEBI" id="CHEBI:18408"/>
    </ligand>
</feature>
<dbReference type="HAMAP" id="MF_00601">
    <property type="entry name" value="EutC"/>
    <property type="match status" value="1"/>
</dbReference>
<keyword evidence="7" id="KW-1185">Reference proteome</keyword>
<dbReference type="Gene3D" id="1.10.30.40">
    <property type="entry name" value="Ethanolamine ammonia-lyase light chain (EutC), N-terminal domain"/>
    <property type="match status" value="1"/>
</dbReference>
<dbReference type="GO" id="GO:0031419">
    <property type="term" value="F:cobalamin binding"/>
    <property type="evidence" value="ECO:0007669"/>
    <property type="project" value="UniProtKB-UniRule"/>
</dbReference>
<dbReference type="RefSeq" id="WP_093824360.1">
    <property type="nucleotide sequence ID" value="NZ_FOLQ01000002.1"/>
</dbReference>
<dbReference type="EMBL" id="FOLQ01000002">
    <property type="protein sequence ID" value="SFC78382.1"/>
    <property type="molecule type" value="Genomic_DNA"/>
</dbReference>
<comment type="subcellular location">
    <subcellularLocation>
        <location evidence="5">Bacterial microcompartment</location>
    </subcellularLocation>
</comment>
<gene>
    <name evidence="5" type="primary">eutC</name>
    <name evidence="6" type="ORF">SAMN05216167_102400</name>
</gene>
<feature type="binding site" evidence="5">
    <location>
        <position position="160"/>
    </location>
    <ligand>
        <name>adenosylcob(III)alamin</name>
        <dbReference type="ChEBI" id="CHEBI:18408"/>
    </ligand>
</feature>
<accession>A0A1I1M0V3</accession>
<dbReference type="GO" id="GO:0046336">
    <property type="term" value="P:ethanolamine catabolic process"/>
    <property type="evidence" value="ECO:0007669"/>
    <property type="project" value="UniProtKB-UniRule"/>
</dbReference>
<keyword evidence="1 5" id="KW-0846">Cobalamin</keyword>
<dbReference type="OrthoDB" id="114248at2"/>
<dbReference type="GO" id="GO:0006520">
    <property type="term" value="P:amino acid metabolic process"/>
    <property type="evidence" value="ECO:0007669"/>
    <property type="project" value="InterPro"/>
</dbReference>
<dbReference type="InterPro" id="IPR042255">
    <property type="entry name" value="EutC_N"/>
</dbReference>
<dbReference type="AlphaFoldDB" id="A0A1I1M0V3"/>
<dbReference type="PANTHER" id="PTHR39330:SF1">
    <property type="entry name" value="ETHANOLAMINE AMMONIA-LYASE SMALL SUBUNIT"/>
    <property type="match status" value="1"/>
</dbReference>
<comment type="pathway">
    <text evidence="5">Amine and polyamine degradation; ethanolamine degradation.</text>
</comment>
<dbReference type="Pfam" id="PF05985">
    <property type="entry name" value="EutC"/>
    <property type="match status" value="1"/>
</dbReference>